<comment type="caution">
    <text evidence="1">The sequence shown here is derived from an EMBL/GenBank/DDBJ whole genome shotgun (WGS) entry which is preliminary data.</text>
</comment>
<keyword evidence="2" id="KW-1185">Reference proteome</keyword>
<dbReference type="AlphaFoldDB" id="A0A9J6A532"/>
<evidence type="ECO:0000313" key="2">
    <source>
        <dbReference type="Proteomes" id="UP000824120"/>
    </source>
</evidence>
<dbReference type="Proteomes" id="UP000824120">
    <property type="component" value="Chromosome 2"/>
</dbReference>
<gene>
    <name evidence="1" type="ORF">H5410_004706</name>
</gene>
<evidence type="ECO:0000313" key="1">
    <source>
        <dbReference type="EMBL" id="KAG5619488.1"/>
    </source>
</evidence>
<dbReference type="EMBL" id="JACXVP010000002">
    <property type="protein sequence ID" value="KAG5619488.1"/>
    <property type="molecule type" value="Genomic_DNA"/>
</dbReference>
<proteinExistence type="predicted"/>
<organism evidence="1 2">
    <name type="scientific">Solanum commersonii</name>
    <name type="common">Commerson's wild potato</name>
    <name type="synonym">Commerson's nightshade</name>
    <dbReference type="NCBI Taxonomy" id="4109"/>
    <lineage>
        <taxon>Eukaryota</taxon>
        <taxon>Viridiplantae</taxon>
        <taxon>Streptophyta</taxon>
        <taxon>Embryophyta</taxon>
        <taxon>Tracheophyta</taxon>
        <taxon>Spermatophyta</taxon>
        <taxon>Magnoliopsida</taxon>
        <taxon>eudicotyledons</taxon>
        <taxon>Gunneridae</taxon>
        <taxon>Pentapetalae</taxon>
        <taxon>asterids</taxon>
        <taxon>lamiids</taxon>
        <taxon>Solanales</taxon>
        <taxon>Solanaceae</taxon>
        <taxon>Solanoideae</taxon>
        <taxon>Solaneae</taxon>
        <taxon>Solanum</taxon>
    </lineage>
</organism>
<reference evidence="1 2" key="1">
    <citation type="submission" date="2020-09" db="EMBL/GenBank/DDBJ databases">
        <title>De no assembly of potato wild relative species, Solanum commersonii.</title>
        <authorList>
            <person name="Cho K."/>
        </authorList>
    </citation>
    <scope>NUCLEOTIDE SEQUENCE [LARGE SCALE GENOMIC DNA]</scope>
    <source>
        <strain evidence="1">LZ3.2</strain>
        <tissue evidence="1">Leaf</tissue>
    </source>
</reference>
<name>A0A9J6A532_SOLCO</name>
<accession>A0A9J6A532</accession>
<protein>
    <submittedName>
        <fullName evidence="1">Uncharacterized protein</fullName>
    </submittedName>
</protein>
<sequence>MATNLAVYGAKLTASSINERRPFHEVKLLKETIQKLLSSLFVWKKTIHETRSRYPFGCAQGKTPAPMQ</sequence>